<name>A0ABQ0G883_9PEZI</name>
<keyword evidence="6" id="KW-1133">Transmembrane helix</keyword>
<dbReference type="RefSeq" id="XP_070915693.1">
    <property type="nucleotide sequence ID" value="XM_071059592.1"/>
</dbReference>
<dbReference type="GeneID" id="98174915"/>
<reference evidence="13 14" key="1">
    <citation type="submission" date="2024-09" db="EMBL/GenBank/DDBJ databases">
        <title>Itraconazole resistance in Madurella fahalii resulting from another homologue of gene encoding cytochrome P450 14-alpha sterol demethylase (CYP51).</title>
        <authorList>
            <person name="Yoshioka I."/>
            <person name="Fahal A.H."/>
            <person name="Kaneko S."/>
            <person name="Yaguchi T."/>
        </authorList>
    </citation>
    <scope>NUCLEOTIDE SEQUENCE [LARGE SCALE GENOMIC DNA]</scope>
    <source>
        <strain evidence="13 14">IFM 68171</strain>
    </source>
</reference>
<evidence type="ECO:0000256" key="11">
    <source>
        <dbReference type="RuleBase" id="RU363010"/>
    </source>
</evidence>
<comment type="subunit">
    <text evidence="11">Component of the mitochondrial contact site and cristae organizing system (MICOS) complex.</text>
</comment>
<sequence length="289" mass="31509">MGFVAGLTGGVTLTLSLTYLALLTHKRNRQSQSSTLRSQTFVIDSIIPLDPSIPPSQRRRNASTVSPDGTYRPRPSLEQYSGRRQGDASFLETAKSRWNAEISSAVHWAQTKDWAAVREDAEDSIAGLLGIKLSREPVRVETVVVEADSVPTSAPASAPSLAERAPPVHAPPPASVPAPAPSRRAADALHNVQTRAVEAAHTVRDEAKEVVSRGVEKAHDLVSRAKAAVYLAEEKAETKMDAKLLHVSEIEQALQERYDGARREERMKKSVQEVLAERYAPSRRGITQS</sequence>
<evidence type="ECO:0000256" key="9">
    <source>
        <dbReference type="ARBA" id="ARBA00032159"/>
    </source>
</evidence>
<evidence type="ECO:0000256" key="7">
    <source>
        <dbReference type="ARBA" id="ARBA00023128"/>
    </source>
</evidence>
<evidence type="ECO:0000256" key="2">
    <source>
        <dbReference type="ARBA" id="ARBA00004370"/>
    </source>
</evidence>
<dbReference type="Pfam" id="PF17050">
    <property type="entry name" value="AIM5"/>
    <property type="match status" value="1"/>
</dbReference>
<protein>
    <recommendedName>
        <fullName evidence="4 11">MICOS complex subunit MIC12</fullName>
    </recommendedName>
    <alternativeName>
        <fullName evidence="10 11">Altered inheritance of mitochondria protein 5, mitochondrial</fullName>
    </alternativeName>
    <alternativeName>
        <fullName evidence="9 11">Found in mitochondrial proteome protein 51</fullName>
    </alternativeName>
</protein>
<comment type="function">
    <text evidence="1 11">Component of the MICOS complex, a large protein complex of the mitochondrial inner membrane that plays crucial roles in the maintenance of crista junctions, inner membrane architecture, and formation of contact sites to the outer membrane.</text>
</comment>
<evidence type="ECO:0000256" key="10">
    <source>
        <dbReference type="ARBA" id="ARBA00032985"/>
    </source>
</evidence>
<organism evidence="13 14">
    <name type="scientific">Madurella fahalii</name>
    <dbReference type="NCBI Taxonomy" id="1157608"/>
    <lineage>
        <taxon>Eukaryota</taxon>
        <taxon>Fungi</taxon>
        <taxon>Dikarya</taxon>
        <taxon>Ascomycota</taxon>
        <taxon>Pezizomycotina</taxon>
        <taxon>Sordariomycetes</taxon>
        <taxon>Sordariomycetidae</taxon>
        <taxon>Sordariales</taxon>
        <taxon>Sordariales incertae sedis</taxon>
        <taxon>Madurella</taxon>
    </lineage>
</organism>
<evidence type="ECO:0000256" key="8">
    <source>
        <dbReference type="ARBA" id="ARBA00023136"/>
    </source>
</evidence>
<evidence type="ECO:0000313" key="14">
    <source>
        <dbReference type="Proteomes" id="UP001628179"/>
    </source>
</evidence>
<evidence type="ECO:0000256" key="5">
    <source>
        <dbReference type="ARBA" id="ARBA00022692"/>
    </source>
</evidence>
<evidence type="ECO:0000313" key="13">
    <source>
        <dbReference type="EMBL" id="GAB1313962.1"/>
    </source>
</evidence>
<keyword evidence="11" id="KW-0999">Mitochondrion inner membrane</keyword>
<feature type="compositionally biased region" description="Low complexity" evidence="12">
    <location>
        <begin position="150"/>
        <end position="167"/>
    </location>
</feature>
<keyword evidence="5" id="KW-0812">Transmembrane</keyword>
<gene>
    <name evidence="13" type="ORF">MFIFM68171_04172</name>
</gene>
<feature type="compositionally biased region" description="Pro residues" evidence="12">
    <location>
        <begin position="168"/>
        <end position="180"/>
    </location>
</feature>
<evidence type="ECO:0000256" key="6">
    <source>
        <dbReference type="ARBA" id="ARBA00022989"/>
    </source>
</evidence>
<feature type="region of interest" description="Disordered" evidence="12">
    <location>
        <begin position="52"/>
        <end position="88"/>
    </location>
</feature>
<dbReference type="EMBL" id="BAAFSV010000002">
    <property type="protein sequence ID" value="GAB1313962.1"/>
    <property type="molecule type" value="Genomic_DNA"/>
</dbReference>
<dbReference type="Proteomes" id="UP001628179">
    <property type="component" value="Unassembled WGS sequence"/>
</dbReference>
<accession>A0ABQ0G883</accession>
<comment type="similarity">
    <text evidence="3 11">Belongs to the MICOS complex subunit Mic12 family.</text>
</comment>
<evidence type="ECO:0000256" key="4">
    <source>
        <dbReference type="ARBA" id="ARBA00018170"/>
    </source>
</evidence>
<evidence type="ECO:0000256" key="3">
    <source>
        <dbReference type="ARBA" id="ARBA00009188"/>
    </source>
</evidence>
<dbReference type="InterPro" id="IPR031463">
    <property type="entry name" value="Mic12"/>
</dbReference>
<comment type="caution">
    <text evidence="13">The sequence shown here is derived from an EMBL/GenBank/DDBJ whole genome shotgun (WGS) entry which is preliminary data.</text>
</comment>
<comment type="subcellular location">
    <subcellularLocation>
        <location evidence="2">Membrane</location>
    </subcellularLocation>
    <subcellularLocation>
        <location evidence="11">Mitochondrion inner membrane</location>
        <topology evidence="11">Single-pass membrane protein</topology>
    </subcellularLocation>
</comment>
<evidence type="ECO:0000256" key="1">
    <source>
        <dbReference type="ARBA" id="ARBA00002689"/>
    </source>
</evidence>
<keyword evidence="8" id="KW-0472">Membrane</keyword>
<feature type="region of interest" description="Disordered" evidence="12">
    <location>
        <begin position="150"/>
        <end position="189"/>
    </location>
</feature>
<keyword evidence="7 11" id="KW-0496">Mitochondrion</keyword>
<keyword evidence="14" id="KW-1185">Reference proteome</keyword>
<evidence type="ECO:0000256" key="12">
    <source>
        <dbReference type="SAM" id="MobiDB-lite"/>
    </source>
</evidence>
<proteinExistence type="inferred from homology"/>